<evidence type="ECO:0000313" key="5">
    <source>
        <dbReference type="EMBL" id="NXD89040.1"/>
    </source>
</evidence>
<accession>A0A851ZXX9</accession>
<protein>
    <submittedName>
        <fullName evidence="5">HVM09 protein</fullName>
    </submittedName>
</protein>
<keyword evidence="1" id="KW-0391">Immunity</keyword>
<gene>
    <name evidence="5" type="primary">Hvm09</name>
    <name evidence="5" type="ORF">HALSEN_R15234</name>
</gene>
<dbReference type="InterPro" id="IPR013106">
    <property type="entry name" value="Ig_V-set"/>
</dbReference>
<dbReference type="PROSITE" id="PS50835">
    <property type="entry name" value="IG_LIKE"/>
    <property type="match status" value="1"/>
</dbReference>
<dbReference type="AlphaFoldDB" id="A0A851ZXX9"/>
<sequence>SWSDCCLFSLSAAVTGQVALEQPMRELVVQEGNGVTFECSMRGDSMGSYYMWWYRQGSHSILEWIYKEGDRYGEGFQDRFKGSVESSKNRLTL</sequence>
<dbReference type="GO" id="GO:0019814">
    <property type="term" value="C:immunoglobulin complex"/>
    <property type="evidence" value="ECO:0007669"/>
    <property type="project" value="UniProtKB-KW"/>
</dbReference>
<dbReference type="InterPro" id="IPR050199">
    <property type="entry name" value="IgHV"/>
</dbReference>
<dbReference type="InterPro" id="IPR036179">
    <property type="entry name" value="Ig-like_dom_sf"/>
</dbReference>
<feature type="domain" description="Ig-like" evidence="4">
    <location>
        <begin position="16"/>
        <end position="93"/>
    </location>
</feature>
<keyword evidence="2" id="KW-1064">Adaptive immunity</keyword>
<dbReference type="Proteomes" id="UP000648918">
    <property type="component" value="Unassembled WGS sequence"/>
</dbReference>
<dbReference type="Pfam" id="PF07686">
    <property type="entry name" value="V-set"/>
    <property type="match status" value="1"/>
</dbReference>
<dbReference type="Gene3D" id="2.60.40.10">
    <property type="entry name" value="Immunoglobulins"/>
    <property type="match status" value="1"/>
</dbReference>
<evidence type="ECO:0000259" key="4">
    <source>
        <dbReference type="PROSITE" id="PS50835"/>
    </source>
</evidence>
<dbReference type="InterPro" id="IPR007110">
    <property type="entry name" value="Ig-like_dom"/>
</dbReference>
<dbReference type="SUPFAM" id="SSF48726">
    <property type="entry name" value="Immunoglobulin"/>
    <property type="match status" value="1"/>
</dbReference>
<evidence type="ECO:0000256" key="2">
    <source>
        <dbReference type="ARBA" id="ARBA00023130"/>
    </source>
</evidence>
<dbReference type="InterPro" id="IPR013783">
    <property type="entry name" value="Ig-like_fold"/>
</dbReference>
<evidence type="ECO:0000256" key="1">
    <source>
        <dbReference type="ARBA" id="ARBA00022859"/>
    </source>
</evidence>
<evidence type="ECO:0000313" key="6">
    <source>
        <dbReference type="Proteomes" id="UP000648918"/>
    </source>
</evidence>
<dbReference type="EMBL" id="WBNJ01002466">
    <property type="protein sequence ID" value="NXD89040.1"/>
    <property type="molecule type" value="Genomic_DNA"/>
</dbReference>
<proteinExistence type="predicted"/>
<keyword evidence="3" id="KW-1280">Immunoglobulin</keyword>
<organism evidence="5 6">
    <name type="scientific">Halcyon senegalensis</name>
    <dbReference type="NCBI Taxonomy" id="342381"/>
    <lineage>
        <taxon>Eukaryota</taxon>
        <taxon>Metazoa</taxon>
        <taxon>Chordata</taxon>
        <taxon>Craniata</taxon>
        <taxon>Vertebrata</taxon>
        <taxon>Euteleostomi</taxon>
        <taxon>Archelosauria</taxon>
        <taxon>Archosauria</taxon>
        <taxon>Dinosauria</taxon>
        <taxon>Saurischia</taxon>
        <taxon>Theropoda</taxon>
        <taxon>Coelurosauria</taxon>
        <taxon>Aves</taxon>
        <taxon>Neognathae</taxon>
        <taxon>Neoaves</taxon>
        <taxon>Telluraves</taxon>
        <taxon>Coraciimorphae</taxon>
        <taxon>Coraciiformes</taxon>
        <taxon>Alcedinidae</taxon>
        <taxon>Halcyon</taxon>
    </lineage>
</organism>
<dbReference type="PANTHER" id="PTHR23266">
    <property type="entry name" value="IMMUNOGLOBULIN HEAVY CHAIN"/>
    <property type="match status" value="1"/>
</dbReference>
<name>A0A851ZXX9_9AVES</name>
<feature type="non-terminal residue" evidence="5">
    <location>
        <position position="93"/>
    </location>
</feature>
<comment type="caution">
    <text evidence="5">The sequence shown here is derived from an EMBL/GenBank/DDBJ whole genome shotgun (WGS) entry which is preliminary data.</text>
</comment>
<dbReference type="GO" id="GO:0002250">
    <property type="term" value="P:adaptive immune response"/>
    <property type="evidence" value="ECO:0007669"/>
    <property type="project" value="UniProtKB-KW"/>
</dbReference>
<keyword evidence="6" id="KW-1185">Reference proteome</keyword>
<evidence type="ECO:0000256" key="3">
    <source>
        <dbReference type="ARBA" id="ARBA00043265"/>
    </source>
</evidence>
<reference evidence="5" key="1">
    <citation type="submission" date="2019-09" db="EMBL/GenBank/DDBJ databases">
        <title>Bird 10,000 Genomes (B10K) Project - Family phase.</title>
        <authorList>
            <person name="Zhang G."/>
        </authorList>
    </citation>
    <scope>NUCLEOTIDE SEQUENCE</scope>
    <source>
        <strain evidence="5">B10K-DU-024-03</strain>
        <tissue evidence="5">Muscle</tissue>
    </source>
</reference>
<feature type="non-terminal residue" evidence="5">
    <location>
        <position position="1"/>
    </location>
</feature>
<dbReference type="GO" id="GO:0005576">
    <property type="term" value="C:extracellular region"/>
    <property type="evidence" value="ECO:0007669"/>
    <property type="project" value="UniProtKB-ARBA"/>
</dbReference>
<dbReference type="OrthoDB" id="9945861at2759"/>